<evidence type="ECO:0000259" key="5">
    <source>
        <dbReference type="PROSITE" id="PS50893"/>
    </source>
</evidence>
<dbReference type="PROSITE" id="PS50893">
    <property type="entry name" value="ABC_TRANSPORTER_2"/>
    <property type="match status" value="2"/>
</dbReference>
<dbReference type="Pfam" id="PF08352">
    <property type="entry name" value="oligo_HPY"/>
    <property type="match status" value="2"/>
</dbReference>
<protein>
    <submittedName>
        <fullName evidence="6">Peptide/nickel transport system ATP-binding protein</fullName>
    </submittedName>
</protein>
<dbReference type="Gene3D" id="3.40.50.300">
    <property type="entry name" value="P-loop containing nucleotide triphosphate hydrolases"/>
    <property type="match status" value="2"/>
</dbReference>
<dbReference type="InterPro" id="IPR050319">
    <property type="entry name" value="ABC_transp_ATP-bind"/>
</dbReference>
<sequence>MKTLLEVRNLSIDFEQGELFTKAVSNVSFHIKKGETLGIVGESGSGKSVTARAIMKLLPHSAIYKPDTSIVFLGKDLSQATEKQMEKVRGRDIGMIFQDPMTSLNPTKTIGKQLTESIIKHQKLSSKQAKQEATNMMKLVGINNPEYRFKQYPHEFSGGMRQRIVIAIALACKPALLIADEPTTALDVTIQAQILELMKDIQKQTDTSIILITHDFGVVSQMCDRVIVMKEGAIVEENDVISIFKNPQNDYTKKLLHALPDLQDQKPVKVIDTQKQELLRVSHLKQYFTLAKGQVTKAVDDISFSIMKGETLGFVGESGSGKSTTGRTILHLHRPTSGEVIYEGFDLAHLTPSELKQMRQHMQIIFQDPFASLNPRLKVIDIIGEALDIHHLAQSKAERQARVEELLKMVGLDPAFAIRYPHEFSGGQRQRIGIARALAVDPTFIVCDETLSALDASIQAQIVDLLEDLQKKLNLTYLFIAHDLSMVKRICDRVAVMFNGKIVEMADTEELYSNPLHPYTQNLLAAIPVPDPTITSTQQVKSISVPEDWEDHQLIEVQKGHWVAQVG</sequence>
<evidence type="ECO:0000256" key="3">
    <source>
        <dbReference type="ARBA" id="ARBA00022741"/>
    </source>
</evidence>
<dbReference type="PANTHER" id="PTHR43776:SF7">
    <property type="entry name" value="D,D-DIPEPTIDE TRANSPORT ATP-BINDING PROTEIN DDPF-RELATED"/>
    <property type="match status" value="1"/>
</dbReference>
<feature type="domain" description="ABC transporter" evidence="5">
    <location>
        <begin position="279"/>
        <end position="524"/>
    </location>
</feature>
<dbReference type="RefSeq" id="WP_306982467.1">
    <property type="nucleotide sequence ID" value="NZ_JAUSUA010000002.1"/>
</dbReference>
<keyword evidence="7" id="KW-1185">Reference proteome</keyword>
<dbReference type="InterPro" id="IPR013563">
    <property type="entry name" value="Oligopep_ABC_C"/>
</dbReference>
<comment type="similarity">
    <text evidence="1">Belongs to the ABC transporter superfamily.</text>
</comment>
<dbReference type="Proteomes" id="UP001225034">
    <property type="component" value="Unassembled WGS sequence"/>
</dbReference>
<feature type="domain" description="ABC transporter" evidence="5">
    <location>
        <begin position="7"/>
        <end position="256"/>
    </location>
</feature>
<keyword evidence="2" id="KW-0813">Transport</keyword>
<dbReference type="GO" id="GO:0005524">
    <property type="term" value="F:ATP binding"/>
    <property type="evidence" value="ECO:0007669"/>
    <property type="project" value="UniProtKB-KW"/>
</dbReference>
<keyword evidence="4 6" id="KW-0067">ATP-binding</keyword>
<dbReference type="InterPro" id="IPR003439">
    <property type="entry name" value="ABC_transporter-like_ATP-bd"/>
</dbReference>
<reference evidence="6 7" key="1">
    <citation type="submission" date="2023-07" db="EMBL/GenBank/DDBJ databases">
        <title>Genomic Encyclopedia of Type Strains, Phase IV (KMG-IV): sequencing the most valuable type-strain genomes for metagenomic binning, comparative biology and taxonomic classification.</title>
        <authorList>
            <person name="Goeker M."/>
        </authorList>
    </citation>
    <scope>NUCLEOTIDE SEQUENCE [LARGE SCALE GENOMIC DNA]</scope>
    <source>
        <strain evidence="6 7">DSM 19154</strain>
    </source>
</reference>
<dbReference type="EMBL" id="JAUSUA010000002">
    <property type="protein sequence ID" value="MDQ0207296.1"/>
    <property type="molecule type" value="Genomic_DNA"/>
</dbReference>
<proteinExistence type="inferred from homology"/>
<evidence type="ECO:0000256" key="4">
    <source>
        <dbReference type="ARBA" id="ARBA00022840"/>
    </source>
</evidence>
<dbReference type="PANTHER" id="PTHR43776">
    <property type="entry name" value="TRANSPORT ATP-BINDING PROTEIN"/>
    <property type="match status" value="1"/>
</dbReference>
<dbReference type="NCBIfam" id="NF007739">
    <property type="entry name" value="PRK10419.1"/>
    <property type="match status" value="2"/>
</dbReference>
<dbReference type="PROSITE" id="PS00211">
    <property type="entry name" value="ABC_TRANSPORTER_1"/>
    <property type="match status" value="2"/>
</dbReference>
<dbReference type="NCBIfam" id="NF008453">
    <property type="entry name" value="PRK11308.1"/>
    <property type="match status" value="2"/>
</dbReference>
<organism evidence="6 7">
    <name type="scientific">Alkalicoccobacillus murimartini</name>
    <dbReference type="NCBI Taxonomy" id="171685"/>
    <lineage>
        <taxon>Bacteria</taxon>
        <taxon>Bacillati</taxon>
        <taxon>Bacillota</taxon>
        <taxon>Bacilli</taxon>
        <taxon>Bacillales</taxon>
        <taxon>Bacillaceae</taxon>
        <taxon>Alkalicoccobacillus</taxon>
    </lineage>
</organism>
<dbReference type="SMART" id="SM00382">
    <property type="entry name" value="AAA"/>
    <property type="match status" value="2"/>
</dbReference>
<evidence type="ECO:0000256" key="2">
    <source>
        <dbReference type="ARBA" id="ARBA00022448"/>
    </source>
</evidence>
<dbReference type="InterPro" id="IPR017871">
    <property type="entry name" value="ABC_transporter-like_CS"/>
</dbReference>
<gene>
    <name evidence="6" type="ORF">J2S05_002095</name>
</gene>
<dbReference type="Pfam" id="PF00005">
    <property type="entry name" value="ABC_tran"/>
    <property type="match status" value="2"/>
</dbReference>
<evidence type="ECO:0000256" key="1">
    <source>
        <dbReference type="ARBA" id="ARBA00005417"/>
    </source>
</evidence>
<accession>A0ABT9YHW0</accession>
<dbReference type="CDD" id="cd03257">
    <property type="entry name" value="ABC_NikE_OppD_transporters"/>
    <property type="match status" value="2"/>
</dbReference>
<evidence type="ECO:0000313" key="7">
    <source>
        <dbReference type="Proteomes" id="UP001225034"/>
    </source>
</evidence>
<dbReference type="InterPro" id="IPR003593">
    <property type="entry name" value="AAA+_ATPase"/>
</dbReference>
<evidence type="ECO:0000313" key="6">
    <source>
        <dbReference type="EMBL" id="MDQ0207296.1"/>
    </source>
</evidence>
<dbReference type="SUPFAM" id="SSF52540">
    <property type="entry name" value="P-loop containing nucleoside triphosphate hydrolases"/>
    <property type="match status" value="2"/>
</dbReference>
<dbReference type="InterPro" id="IPR027417">
    <property type="entry name" value="P-loop_NTPase"/>
</dbReference>
<comment type="caution">
    <text evidence="6">The sequence shown here is derived from an EMBL/GenBank/DDBJ whole genome shotgun (WGS) entry which is preliminary data.</text>
</comment>
<keyword evidence="3" id="KW-0547">Nucleotide-binding</keyword>
<name>A0ABT9YHW0_9BACI</name>